<keyword evidence="3" id="KW-1185">Reference proteome</keyword>
<dbReference type="PROSITE" id="PS51733">
    <property type="entry name" value="BPL_LPL_CATALYTIC"/>
    <property type="match status" value="1"/>
</dbReference>
<dbReference type="SUPFAM" id="SSF55681">
    <property type="entry name" value="Class II aaRS and biotin synthetases"/>
    <property type="match status" value="1"/>
</dbReference>
<dbReference type="OrthoDB" id="7364083at2"/>
<sequence length="234" mass="24889">MNEALTHVTDVRQGLALEAALFDRPDNCRGLWQSATPALVCPAAYQRQAGFGRAAERSAARGWPVSCRPSGGGAVPQGIGVVNLAMAVTVRRGFLIEDGYRLITDPIRAVLRDLGLAATTGATPCSFCDGSWNLSIDGRKLVGTAQRWRPLPRGQMRILTHALVLYDLAIPARAVDAFHRDLGLGPIRAEAHITLGDIFGDRLSGADDFAAALQTAADDALARIDRPPNAARAS</sequence>
<dbReference type="PANTHER" id="PTHR43679:SF2">
    <property type="entry name" value="OCTANOYL-[GCVH]:PROTEIN N-OCTANOYLTRANSFERASE"/>
    <property type="match status" value="1"/>
</dbReference>
<gene>
    <name evidence="2" type="ORF">SAMN05444959_106121</name>
</gene>
<dbReference type="InterPro" id="IPR045864">
    <property type="entry name" value="aa-tRNA-synth_II/BPL/LPL"/>
</dbReference>
<dbReference type="EMBL" id="FZQB01000006">
    <property type="protein sequence ID" value="SNT73941.1"/>
    <property type="molecule type" value="Genomic_DNA"/>
</dbReference>
<dbReference type="InterPro" id="IPR050664">
    <property type="entry name" value="Octanoyltrans_LipM/LipL"/>
</dbReference>
<evidence type="ECO:0000313" key="3">
    <source>
        <dbReference type="Proteomes" id="UP000198307"/>
    </source>
</evidence>
<dbReference type="Gene3D" id="3.30.930.10">
    <property type="entry name" value="Bira Bifunctional Protein, Domain 2"/>
    <property type="match status" value="1"/>
</dbReference>
<reference evidence="2 3" key="1">
    <citation type="submission" date="2017-07" db="EMBL/GenBank/DDBJ databases">
        <authorList>
            <person name="Sun Z.S."/>
            <person name="Albrecht U."/>
            <person name="Echele G."/>
            <person name="Lee C.C."/>
        </authorList>
    </citation>
    <scope>NUCLEOTIDE SEQUENCE [LARGE SCALE GENOMIC DNA]</scope>
    <source>
        <strain evidence="2 3">DSM 14827</strain>
    </source>
</reference>
<proteinExistence type="predicted"/>
<name>A0A239PUG2_9RHOB</name>
<evidence type="ECO:0000259" key="1">
    <source>
        <dbReference type="PROSITE" id="PS51733"/>
    </source>
</evidence>
<dbReference type="PANTHER" id="PTHR43679">
    <property type="entry name" value="OCTANOYLTRANSFERASE LIPM-RELATED"/>
    <property type="match status" value="1"/>
</dbReference>
<protein>
    <recommendedName>
        <fullName evidence="1">BPL/LPL catalytic domain-containing protein</fullName>
    </recommendedName>
</protein>
<dbReference type="AlphaFoldDB" id="A0A239PUG2"/>
<dbReference type="Proteomes" id="UP000198307">
    <property type="component" value="Unassembled WGS sequence"/>
</dbReference>
<dbReference type="InterPro" id="IPR004143">
    <property type="entry name" value="BPL_LPL_catalytic"/>
</dbReference>
<organism evidence="2 3">
    <name type="scientific">Paracoccus seriniphilus</name>
    <dbReference type="NCBI Taxonomy" id="184748"/>
    <lineage>
        <taxon>Bacteria</taxon>
        <taxon>Pseudomonadati</taxon>
        <taxon>Pseudomonadota</taxon>
        <taxon>Alphaproteobacteria</taxon>
        <taxon>Rhodobacterales</taxon>
        <taxon>Paracoccaceae</taxon>
        <taxon>Paracoccus</taxon>
    </lineage>
</organism>
<dbReference type="RefSeq" id="WP_089344308.1">
    <property type="nucleotide sequence ID" value="NZ_CP067130.1"/>
</dbReference>
<evidence type="ECO:0000313" key="2">
    <source>
        <dbReference type="EMBL" id="SNT73941.1"/>
    </source>
</evidence>
<dbReference type="Pfam" id="PF21948">
    <property type="entry name" value="LplA-B_cat"/>
    <property type="match status" value="1"/>
</dbReference>
<accession>A0A239PUG2</accession>
<feature type="domain" description="BPL/LPL catalytic" evidence="1">
    <location>
        <begin position="23"/>
        <end position="225"/>
    </location>
</feature>